<evidence type="ECO:0000313" key="1">
    <source>
        <dbReference type="EMBL" id="QDV44563.1"/>
    </source>
</evidence>
<protein>
    <submittedName>
        <fullName evidence="1">Uncharacterized protein</fullName>
    </submittedName>
</protein>
<reference evidence="1 2" key="1">
    <citation type="submission" date="2019-03" db="EMBL/GenBank/DDBJ databases">
        <title>Deep-cultivation of Planctomycetes and their phenomic and genomic characterization uncovers novel biology.</title>
        <authorList>
            <person name="Wiegand S."/>
            <person name="Jogler M."/>
            <person name="Boedeker C."/>
            <person name="Pinto D."/>
            <person name="Vollmers J."/>
            <person name="Rivas-Marin E."/>
            <person name="Kohn T."/>
            <person name="Peeters S.H."/>
            <person name="Heuer A."/>
            <person name="Rast P."/>
            <person name="Oberbeckmann S."/>
            <person name="Bunk B."/>
            <person name="Jeske O."/>
            <person name="Meyerdierks A."/>
            <person name="Storesund J.E."/>
            <person name="Kallscheuer N."/>
            <person name="Luecker S."/>
            <person name="Lage O.M."/>
            <person name="Pohl T."/>
            <person name="Merkel B.J."/>
            <person name="Hornburger P."/>
            <person name="Mueller R.-W."/>
            <person name="Bruemmer F."/>
            <person name="Labrenz M."/>
            <person name="Spormann A.M."/>
            <person name="Op den Camp H."/>
            <person name="Overmann J."/>
            <person name="Amann R."/>
            <person name="Jetten M.S.M."/>
            <person name="Mascher T."/>
            <person name="Medema M.H."/>
            <person name="Devos D.P."/>
            <person name="Kaster A.-K."/>
            <person name="Ovreas L."/>
            <person name="Rohde M."/>
            <person name="Galperin M.Y."/>
            <person name="Jogler C."/>
        </authorList>
    </citation>
    <scope>NUCLEOTIDE SEQUENCE [LARGE SCALE GENOMIC DNA]</scope>
    <source>
        <strain evidence="1 2">Enr13</strain>
    </source>
</reference>
<proteinExistence type="predicted"/>
<accession>A0A518HUT7</accession>
<keyword evidence="2" id="KW-1185">Reference proteome</keyword>
<dbReference type="EMBL" id="CP037423">
    <property type="protein sequence ID" value="QDV44563.1"/>
    <property type="molecule type" value="Genomic_DNA"/>
</dbReference>
<sequence length="86" mass="8980">MFKTIFAVGILGVAGAAGYQLAIGYQDRRNQITWETAEIESDDITRSVTSTGTIEPALSVSIGTFVSGPIAGDLTSGDVLITGQEE</sequence>
<dbReference type="KEGG" id="snep:Enr13x_44290"/>
<name>A0A518HUT7_9BACT</name>
<organism evidence="1 2">
    <name type="scientific">Stieleria neptunia</name>
    <dbReference type="NCBI Taxonomy" id="2527979"/>
    <lineage>
        <taxon>Bacteria</taxon>
        <taxon>Pseudomonadati</taxon>
        <taxon>Planctomycetota</taxon>
        <taxon>Planctomycetia</taxon>
        <taxon>Pirellulales</taxon>
        <taxon>Pirellulaceae</taxon>
        <taxon>Stieleria</taxon>
    </lineage>
</organism>
<gene>
    <name evidence="1" type="ORF">Enr13x_44290</name>
</gene>
<evidence type="ECO:0000313" key="2">
    <source>
        <dbReference type="Proteomes" id="UP000319004"/>
    </source>
</evidence>
<dbReference type="AlphaFoldDB" id="A0A518HUT7"/>
<dbReference type="Proteomes" id="UP000319004">
    <property type="component" value="Chromosome"/>
</dbReference>